<sequence length="57" mass="5959">MRRVTCLLLALGSGLAGLSLRAFVPVTPVDASFRDVIRLYSPQGAAPSSNMPETSAP</sequence>
<evidence type="ECO:0000256" key="1">
    <source>
        <dbReference type="SAM" id="SignalP"/>
    </source>
</evidence>
<name>A0A840ZGQ3_9HYPH</name>
<dbReference type="EMBL" id="JACHOP010000003">
    <property type="protein sequence ID" value="MBB5756345.1"/>
    <property type="molecule type" value="Genomic_DNA"/>
</dbReference>
<gene>
    <name evidence="2" type="ORF">HNR00_001043</name>
</gene>
<feature type="signal peptide" evidence="1">
    <location>
        <begin position="1"/>
        <end position="22"/>
    </location>
</feature>
<organism evidence="2 3">
    <name type="scientific">Methylorubrum rhodinum</name>
    <dbReference type="NCBI Taxonomy" id="29428"/>
    <lineage>
        <taxon>Bacteria</taxon>
        <taxon>Pseudomonadati</taxon>
        <taxon>Pseudomonadota</taxon>
        <taxon>Alphaproteobacteria</taxon>
        <taxon>Hyphomicrobiales</taxon>
        <taxon>Methylobacteriaceae</taxon>
        <taxon>Methylorubrum</taxon>
    </lineage>
</organism>
<keyword evidence="1" id="KW-0732">Signal</keyword>
<dbReference type="AlphaFoldDB" id="A0A840ZGQ3"/>
<comment type="caution">
    <text evidence="2">The sequence shown here is derived from an EMBL/GenBank/DDBJ whole genome shotgun (WGS) entry which is preliminary data.</text>
</comment>
<evidence type="ECO:0000313" key="3">
    <source>
        <dbReference type="Proteomes" id="UP000583454"/>
    </source>
</evidence>
<protein>
    <submittedName>
        <fullName evidence="2">Uncharacterized protein</fullName>
    </submittedName>
</protein>
<dbReference type="Proteomes" id="UP000583454">
    <property type="component" value="Unassembled WGS sequence"/>
</dbReference>
<evidence type="ECO:0000313" key="2">
    <source>
        <dbReference type="EMBL" id="MBB5756345.1"/>
    </source>
</evidence>
<accession>A0A840ZGQ3</accession>
<keyword evidence="3" id="KW-1185">Reference proteome</keyword>
<proteinExistence type="predicted"/>
<reference evidence="2 3" key="1">
    <citation type="submission" date="2020-08" db="EMBL/GenBank/DDBJ databases">
        <title>Genomic Encyclopedia of Type Strains, Phase IV (KMG-IV): sequencing the most valuable type-strain genomes for metagenomic binning, comparative biology and taxonomic classification.</title>
        <authorList>
            <person name="Goeker M."/>
        </authorList>
    </citation>
    <scope>NUCLEOTIDE SEQUENCE [LARGE SCALE GENOMIC DNA]</scope>
    <source>
        <strain evidence="2 3">DSM 2163</strain>
    </source>
</reference>
<feature type="chain" id="PRO_5032459141" evidence="1">
    <location>
        <begin position="23"/>
        <end position="57"/>
    </location>
</feature>
<dbReference type="RefSeq" id="WP_183565939.1">
    <property type="nucleotide sequence ID" value="NZ_JACHOP010000003.1"/>
</dbReference>